<feature type="modified residue" description="4-aspartylphosphate" evidence="9">
    <location>
        <position position="2368"/>
    </location>
</feature>
<evidence type="ECO:0000256" key="10">
    <source>
        <dbReference type="SAM" id="MobiDB-lite"/>
    </source>
</evidence>
<dbReference type="InterPro" id="IPR003594">
    <property type="entry name" value="HATPase_dom"/>
</dbReference>
<dbReference type="PRINTS" id="PR00344">
    <property type="entry name" value="BCTRLSENSOR"/>
</dbReference>
<dbReference type="SMART" id="SM00448">
    <property type="entry name" value="REC"/>
    <property type="match status" value="1"/>
</dbReference>
<dbReference type="InterPro" id="IPR036890">
    <property type="entry name" value="HATPase_C_sf"/>
</dbReference>
<feature type="compositionally biased region" description="Low complexity" evidence="10">
    <location>
        <begin position="848"/>
        <end position="859"/>
    </location>
</feature>
<dbReference type="InterPro" id="IPR000719">
    <property type="entry name" value="Prot_kinase_dom"/>
</dbReference>
<dbReference type="Proteomes" id="UP001209540">
    <property type="component" value="Unassembled WGS sequence"/>
</dbReference>
<evidence type="ECO:0000313" key="15">
    <source>
        <dbReference type="Proteomes" id="UP001209540"/>
    </source>
</evidence>
<evidence type="ECO:0000256" key="4">
    <source>
        <dbReference type="ARBA" id="ARBA00022679"/>
    </source>
</evidence>
<organism evidence="14 15">
    <name type="scientific">Phascolomyces articulosus</name>
    <dbReference type="NCBI Taxonomy" id="60185"/>
    <lineage>
        <taxon>Eukaryota</taxon>
        <taxon>Fungi</taxon>
        <taxon>Fungi incertae sedis</taxon>
        <taxon>Mucoromycota</taxon>
        <taxon>Mucoromycotina</taxon>
        <taxon>Mucoromycetes</taxon>
        <taxon>Mucorales</taxon>
        <taxon>Lichtheimiaceae</taxon>
        <taxon>Phascolomyces</taxon>
    </lineage>
</organism>
<accession>A0AAD5JSL8</accession>
<dbReference type="PANTHER" id="PTHR45339:SF5">
    <property type="entry name" value="HISTIDINE KINASE"/>
    <property type="match status" value="1"/>
</dbReference>
<dbReference type="SUPFAM" id="SSF52172">
    <property type="entry name" value="CheY-like"/>
    <property type="match status" value="1"/>
</dbReference>
<dbReference type="SMART" id="SM00220">
    <property type="entry name" value="S_TKc"/>
    <property type="match status" value="1"/>
</dbReference>
<dbReference type="InterPro" id="IPR001789">
    <property type="entry name" value="Sig_transdc_resp-reg_receiver"/>
</dbReference>
<dbReference type="InterPro" id="IPR005467">
    <property type="entry name" value="His_kinase_dom"/>
</dbReference>
<feature type="domain" description="Protein kinase" evidence="11">
    <location>
        <begin position="40"/>
        <end position="369"/>
    </location>
</feature>
<evidence type="ECO:0000256" key="2">
    <source>
        <dbReference type="ARBA" id="ARBA00012438"/>
    </source>
</evidence>
<evidence type="ECO:0000256" key="7">
    <source>
        <dbReference type="ARBA" id="ARBA00022840"/>
    </source>
</evidence>
<dbReference type="Gene3D" id="1.10.510.10">
    <property type="entry name" value="Transferase(Phosphotransferase) domain 1"/>
    <property type="match status" value="1"/>
</dbReference>
<dbReference type="SUPFAM" id="SSF55781">
    <property type="entry name" value="GAF domain-like"/>
    <property type="match status" value="1"/>
</dbReference>
<evidence type="ECO:0000313" key="14">
    <source>
        <dbReference type="EMBL" id="KAI9251842.1"/>
    </source>
</evidence>
<dbReference type="SMART" id="SM00387">
    <property type="entry name" value="HATPase_c"/>
    <property type="match status" value="1"/>
</dbReference>
<dbReference type="Pfam" id="PF13185">
    <property type="entry name" value="GAF_2"/>
    <property type="match status" value="1"/>
</dbReference>
<keyword evidence="15" id="KW-1185">Reference proteome</keyword>
<evidence type="ECO:0000259" key="11">
    <source>
        <dbReference type="PROSITE" id="PS50011"/>
    </source>
</evidence>
<dbReference type="FunFam" id="1.10.287.130:FF:000002">
    <property type="entry name" value="Two-component osmosensing histidine kinase"/>
    <property type="match status" value="1"/>
</dbReference>
<dbReference type="InterPro" id="IPR011006">
    <property type="entry name" value="CheY-like_superfamily"/>
</dbReference>
<dbReference type="Pfam" id="PF02518">
    <property type="entry name" value="HATPase_c"/>
    <property type="match status" value="1"/>
</dbReference>
<keyword evidence="3 9" id="KW-0597">Phosphoprotein</keyword>
<dbReference type="CDD" id="cd16922">
    <property type="entry name" value="HATPase_EvgS-ArcB-TorS-like"/>
    <property type="match status" value="1"/>
</dbReference>
<dbReference type="SMART" id="SM00388">
    <property type="entry name" value="HisKA"/>
    <property type="match status" value="1"/>
</dbReference>
<dbReference type="PROSITE" id="PS50110">
    <property type="entry name" value="RESPONSE_REGULATORY"/>
    <property type="match status" value="1"/>
</dbReference>
<dbReference type="EMBL" id="JAIXMP010000029">
    <property type="protein sequence ID" value="KAI9251842.1"/>
    <property type="molecule type" value="Genomic_DNA"/>
</dbReference>
<dbReference type="CDD" id="cd00082">
    <property type="entry name" value="HisKA"/>
    <property type="match status" value="1"/>
</dbReference>
<protein>
    <recommendedName>
        <fullName evidence="2">histidine kinase</fullName>
        <ecNumber evidence="2">2.7.13.3</ecNumber>
    </recommendedName>
</protein>
<evidence type="ECO:0000256" key="3">
    <source>
        <dbReference type="ARBA" id="ARBA00022553"/>
    </source>
</evidence>
<keyword evidence="5" id="KW-0547">Nucleotide-binding</keyword>
<dbReference type="SMART" id="SM00065">
    <property type="entry name" value="GAF"/>
    <property type="match status" value="1"/>
</dbReference>
<dbReference type="Pfam" id="PF00072">
    <property type="entry name" value="Response_reg"/>
    <property type="match status" value="1"/>
</dbReference>
<dbReference type="FunFam" id="3.30.565.10:FF:000010">
    <property type="entry name" value="Sensor histidine kinase RcsC"/>
    <property type="match status" value="1"/>
</dbReference>
<dbReference type="GO" id="GO:0005524">
    <property type="term" value="F:ATP binding"/>
    <property type="evidence" value="ECO:0007669"/>
    <property type="project" value="UniProtKB-KW"/>
</dbReference>
<dbReference type="InterPro" id="IPR003661">
    <property type="entry name" value="HisK_dim/P_dom"/>
</dbReference>
<dbReference type="InterPro" id="IPR029016">
    <property type="entry name" value="GAF-like_dom_sf"/>
</dbReference>
<dbReference type="SUPFAM" id="SSF56112">
    <property type="entry name" value="Protein kinase-like (PK-like)"/>
    <property type="match status" value="1"/>
</dbReference>
<dbReference type="Pfam" id="PF00512">
    <property type="entry name" value="HisKA"/>
    <property type="match status" value="1"/>
</dbReference>
<dbReference type="Pfam" id="PF13191">
    <property type="entry name" value="AAA_16"/>
    <property type="match status" value="1"/>
</dbReference>
<dbReference type="InterPro" id="IPR003018">
    <property type="entry name" value="GAF"/>
</dbReference>
<keyword evidence="8" id="KW-0902">Two-component regulatory system</keyword>
<evidence type="ECO:0000256" key="5">
    <source>
        <dbReference type="ARBA" id="ARBA00022741"/>
    </source>
</evidence>
<gene>
    <name evidence="14" type="ORF">BDA99DRAFT_521323</name>
</gene>
<dbReference type="GO" id="GO:0000155">
    <property type="term" value="F:phosphorelay sensor kinase activity"/>
    <property type="evidence" value="ECO:0007669"/>
    <property type="project" value="InterPro"/>
</dbReference>
<dbReference type="Gene3D" id="3.30.450.40">
    <property type="match status" value="1"/>
</dbReference>
<dbReference type="Gene3D" id="3.30.565.10">
    <property type="entry name" value="Histidine kinase-like ATPase, C-terminal domain"/>
    <property type="match status" value="1"/>
</dbReference>
<feature type="region of interest" description="Disordered" evidence="10">
    <location>
        <begin position="2180"/>
        <end position="2215"/>
    </location>
</feature>
<evidence type="ECO:0000259" key="12">
    <source>
        <dbReference type="PROSITE" id="PS50109"/>
    </source>
</evidence>
<dbReference type="PROSITE" id="PS50109">
    <property type="entry name" value="HIS_KIN"/>
    <property type="match status" value="1"/>
</dbReference>
<dbReference type="InterPro" id="IPR041664">
    <property type="entry name" value="AAA_16"/>
</dbReference>
<keyword evidence="6" id="KW-0418">Kinase</keyword>
<evidence type="ECO:0000256" key="1">
    <source>
        <dbReference type="ARBA" id="ARBA00000085"/>
    </source>
</evidence>
<feature type="region of interest" description="Disordered" evidence="10">
    <location>
        <begin position="1"/>
        <end position="21"/>
    </location>
</feature>
<dbReference type="InterPro" id="IPR004358">
    <property type="entry name" value="Sig_transdc_His_kin-like_C"/>
</dbReference>
<dbReference type="PANTHER" id="PTHR45339">
    <property type="entry name" value="HYBRID SIGNAL TRANSDUCTION HISTIDINE KINASE J"/>
    <property type="match status" value="1"/>
</dbReference>
<dbReference type="EC" id="2.7.13.3" evidence="2"/>
<dbReference type="Gene3D" id="3.40.50.2300">
    <property type="match status" value="1"/>
</dbReference>
<feature type="domain" description="Response regulatory" evidence="13">
    <location>
        <begin position="2316"/>
        <end position="2439"/>
    </location>
</feature>
<dbReference type="SUPFAM" id="SSF55874">
    <property type="entry name" value="ATPase domain of HSP90 chaperone/DNA topoisomerase II/histidine kinase"/>
    <property type="match status" value="1"/>
</dbReference>
<feature type="region of interest" description="Disordered" evidence="10">
    <location>
        <begin position="448"/>
        <end position="475"/>
    </location>
</feature>
<feature type="compositionally biased region" description="Low complexity" evidence="10">
    <location>
        <begin position="465"/>
        <end position="475"/>
    </location>
</feature>
<dbReference type="PROSITE" id="PS50011">
    <property type="entry name" value="PROTEIN_KINASE_DOM"/>
    <property type="match status" value="1"/>
</dbReference>
<keyword evidence="7" id="KW-0067">ATP-binding</keyword>
<proteinExistence type="predicted"/>
<comment type="catalytic activity">
    <reaction evidence="1">
        <text>ATP + protein L-histidine = ADP + protein N-phospho-L-histidine.</text>
        <dbReference type="EC" id="2.7.13.3"/>
    </reaction>
</comment>
<feature type="domain" description="Histidine kinase" evidence="12">
    <location>
        <begin position="1835"/>
        <end position="2059"/>
    </location>
</feature>
<comment type="caution">
    <text evidence="14">The sequence shown here is derived from an EMBL/GenBank/DDBJ whole genome shotgun (WGS) entry which is preliminary data.</text>
</comment>
<dbReference type="Pfam" id="PF00069">
    <property type="entry name" value="Pkinase"/>
    <property type="match status" value="1"/>
</dbReference>
<name>A0AAD5JSL8_9FUNG</name>
<feature type="compositionally biased region" description="Low complexity" evidence="10">
    <location>
        <begin position="2181"/>
        <end position="2195"/>
    </location>
</feature>
<dbReference type="InterPro" id="IPR027417">
    <property type="entry name" value="P-loop_NTPase"/>
</dbReference>
<sequence length="2445" mass="274907">MHTNKKKMSHCSESGSSKSNSVGFRNVNSTFHIQGYRFTADVITSFSNGENIDVVQGYRIKNKSPVIARVSANSLRLEREYYIMKKLYQYKGGELYIVRPLEFIRLPSGLTVAIYASEGHHHQYQQIDNNNNGSDYLYGEDSTINDVRAWIGQKSKSNNLRGGDHYSISSNGGTNLSWPVLNRSTSYYYELERFLRFAIKCLDIIDFIHRFRMVHGEIRISSFEYGGESDASIKLCNFGSGSKSFESYLTAEGFRKTLNNKEFIGILRGVLMYMSPEQTGRTTYTPDHRTDIYSLGIVFFVILTGQSPFEGSPLETLNGILSRKIALVHELQPQVPNVISRIIEKMTNKAPDDRYTSARGVRADMKECLRRLTAKKYSVCTEFIETFPLAQKDIASVFTLPKNIYGRQSVIAEITNIINRCAYMHRPTRRRNNGGEYYMESTHSLLEHSSETEGSNITDPPLRSTGYTTNASTTTQGFTTTTMTTLLDGSMTEVPSISNRIFTNSSKMGTIIVGLYGPGGIGKSTVYTAVQPAARQNGYVASTKFDARNKVPYSAVTAALSQILQQVLSENEDEVETFHTHLKEYLGAQFCNIHVMASFVPELKSLLQESITETTGVIDSEAVRMDNIETQARFQKVYVEVFRAITNWRTVTLFFDDLHQADLPSLELIEALVMARVKILIFISYRDQEMGPKLIELLKNKLAEVRLIKIEPLDKNSIADFICDTLHRSRETDRETIIPLANVIARKTQCNAFYAVQLLRTLERKKLIFFNWEKNEWDFDLAAVEEATMFDDDNNSHLSVSFMVERLRELPLAGQDLLKWASFIGDEFSWETVKALMTSTDDDDTEDGTGSSEQQQQQLLKDDDSSTVSTADDLSATNTVSSSSSNVISSRGQCGSNQYICSTNYATTMYQISPTGSDYNPISGLQAVLQEGYIVPISANEFKWSHDRISAAAAELADPGTLETIHLKVAQHLMKEDPVDTFLVADHLLKCIDLAIVQEDNQRYRQIFIDSATKGQAAGAHGMAFAYYMAAIKLSDPYREWSGESYHTMLLLHTNAVALSWVVGEYSTTELLLEIIFAKCHDPLDRVQAYRVQAKYLYNIQKQEQGKNVLLRCLDELGREKERLDASEAGLLREFRQAELTIRRLGVDGILKMKTCEDTTLKATMGVIEELLVICYFGGQMSELFYWACRVLNIASRYGPTSVIGSACLITGLGYANLYKKYKFAEEVGSLGVALADRLGSNQEKGRAYHIYAAYVLLWKYHLREANKYFRDAVEYCLSAGDNIYMVFNRMHISILLFAQGDDMAATARETQSTYDEIQLWSPTVENKCYTMAILRATKALQGHTYTDTPNVFDGDDGFNDFHFITESCENSYSPDIMLNWYESYKMVPLTLYGHLEEAIKIGYRSIATIYGHPSYRHTRMMLNFFSLALIERARQDPSTYQECIDQVKKNQELVHEWAVHSPINYSMFWTFIQAELAGLSEPANISKAGRLYEESINLARQGSWYLDLCVIHEYTGGFYERIGFYNTAYGYIRKAVDLYMKHGAYGKGQQLSNKFAKLLSDFDDDKIESQAIAVQTDPLPYHGSHEWSPSSSSNASRTATNEPLVVCESSLTPSTCEQTLMNLDIIDMASILKSSHLISSEVQFNSLLSSMMGIILDVSAADCVAIVVKDDKYGVCAYGTQQDYSTTYDPPKPLSEDDNLVSSRIINHTIHTGESIFVNDVEKDTRFAVGPWFERVKRKSVVCMPIIHKVNTMGCLFIEGVVGIFTQRHIAVLRLLCQQMGISVTNAFLFKSIQRVTQANSRMIEMQKQALEEARRSKEEADKATRLREIFLANMSHEIRTPFSGFYGMISLLADTKLDPEQRDLVQTAKQSCEMLLQLIDDLLNFSKLQANKVSLDVAPVAVDDLLADVIEMLIALAINKHINISYSVAPDVPAVILADGNRIRQIIINLLGNALKFTHDGEVKIRCSLEKRSLSRDGKISLLFEVIDSGIGINEEQRKVLFMPFSQVDGSTTRKYGGTGLGLSICMQLVTLMSGKIDVDSVPNEGSNFHFNVITSRVHAQANKREEMITELLKELDGAQILVAAPYESTVKMIRQLLPGISIDGAYTASDLVGRRASNYHVIIVGIWMTANGSKDTEGWEEQLEQFLKDTRCVVVMHYPSGAVGDLPSIMKNLPETTNSDNISNSSCSSSSNKTQCRNARIKKNPSSGTALRSNINGNSNIIKLPGRSKPGSVVRISVPLRRITLLKSLVNILHQSSDEYNADTIMTNIKRSTPPSTPRPSSIVTTTRMVEPGKKPTDDMVTTEERTLYNTQNLLVAEDNPVAQKLLYKQLTRLGFKVVCANNGLEAIEAWKQRPPNYFRMGFFDHHMPKCDGMAATKKIRGIEKEEKRQKLFPIVALTADIQESTRQTCLSMGMNGYLTKPVNKRLLIETIRRFCYDNRGS</sequence>
<feature type="compositionally biased region" description="Low complexity" evidence="10">
    <location>
        <begin position="11"/>
        <end position="21"/>
    </location>
</feature>
<evidence type="ECO:0000256" key="8">
    <source>
        <dbReference type="ARBA" id="ARBA00023012"/>
    </source>
</evidence>
<dbReference type="InterPro" id="IPR011009">
    <property type="entry name" value="Kinase-like_dom_sf"/>
</dbReference>
<feature type="region of interest" description="Disordered" evidence="10">
    <location>
        <begin position="840"/>
        <end position="892"/>
    </location>
</feature>
<dbReference type="InterPro" id="IPR036097">
    <property type="entry name" value="HisK_dim/P_sf"/>
</dbReference>
<dbReference type="Gene3D" id="1.10.287.130">
    <property type="match status" value="1"/>
</dbReference>
<reference evidence="14" key="1">
    <citation type="journal article" date="2022" name="IScience">
        <title>Evolution of zygomycete secretomes and the origins of terrestrial fungal ecologies.</title>
        <authorList>
            <person name="Chang Y."/>
            <person name="Wang Y."/>
            <person name="Mondo S."/>
            <person name="Ahrendt S."/>
            <person name="Andreopoulos W."/>
            <person name="Barry K."/>
            <person name="Beard J."/>
            <person name="Benny G.L."/>
            <person name="Blankenship S."/>
            <person name="Bonito G."/>
            <person name="Cuomo C."/>
            <person name="Desiro A."/>
            <person name="Gervers K.A."/>
            <person name="Hundley H."/>
            <person name="Kuo A."/>
            <person name="LaButti K."/>
            <person name="Lang B.F."/>
            <person name="Lipzen A."/>
            <person name="O'Donnell K."/>
            <person name="Pangilinan J."/>
            <person name="Reynolds N."/>
            <person name="Sandor L."/>
            <person name="Smith M.E."/>
            <person name="Tsang A."/>
            <person name="Grigoriev I.V."/>
            <person name="Stajich J.E."/>
            <person name="Spatafora J.W."/>
        </authorList>
    </citation>
    <scope>NUCLEOTIDE SEQUENCE</scope>
    <source>
        <strain evidence="14">RSA 2281</strain>
    </source>
</reference>
<dbReference type="CDD" id="cd17546">
    <property type="entry name" value="REC_hyHK_CKI1_RcsC-like"/>
    <property type="match status" value="1"/>
</dbReference>
<dbReference type="SUPFAM" id="SSF52540">
    <property type="entry name" value="P-loop containing nucleoside triphosphate hydrolases"/>
    <property type="match status" value="1"/>
</dbReference>
<evidence type="ECO:0000256" key="6">
    <source>
        <dbReference type="ARBA" id="ARBA00022777"/>
    </source>
</evidence>
<keyword evidence="4" id="KW-0808">Transferase</keyword>
<feature type="compositionally biased region" description="Low complexity" evidence="10">
    <location>
        <begin position="866"/>
        <end position="890"/>
    </location>
</feature>
<reference evidence="14" key="2">
    <citation type="submission" date="2023-02" db="EMBL/GenBank/DDBJ databases">
        <authorList>
            <consortium name="DOE Joint Genome Institute"/>
            <person name="Mondo S.J."/>
            <person name="Chang Y."/>
            <person name="Wang Y."/>
            <person name="Ahrendt S."/>
            <person name="Andreopoulos W."/>
            <person name="Barry K."/>
            <person name="Beard J."/>
            <person name="Benny G.L."/>
            <person name="Blankenship S."/>
            <person name="Bonito G."/>
            <person name="Cuomo C."/>
            <person name="Desiro A."/>
            <person name="Gervers K.A."/>
            <person name="Hundley H."/>
            <person name="Kuo A."/>
            <person name="LaButti K."/>
            <person name="Lang B.F."/>
            <person name="Lipzen A."/>
            <person name="O'Donnell K."/>
            <person name="Pangilinan J."/>
            <person name="Reynolds N."/>
            <person name="Sandor L."/>
            <person name="Smith M.W."/>
            <person name="Tsang A."/>
            <person name="Grigoriev I.V."/>
            <person name="Stajich J.E."/>
            <person name="Spatafora J.W."/>
        </authorList>
    </citation>
    <scope>NUCLEOTIDE SEQUENCE</scope>
    <source>
        <strain evidence="14">RSA 2281</strain>
    </source>
</reference>
<dbReference type="SUPFAM" id="SSF47384">
    <property type="entry name" value="Homodimeric domain of signal transducing histidine kinase"/>
    <property type="match status" value="1"/>
</dbReference>
<evidence type="ECO:0000256" key="9">
    <source>
        <dbReference type="PROSITE-ProRule" id="PRU00169"/>
    </source>
</evidence>
<evidence type="ECO:0000259" key="13">
    <source>
        <dbReference type="PROSITE" id="PS50110"/>
    </source>
</evidence>